<dbReference type="Proteomes" id="UP000616201">
    <property type="component" value="Unassembled WGS sequence"/>
</dbReference>
<name>A0A928UVW8_9SPHI</name>
<proteinExistence type="predicted"/>
<dbReference type="Pfam" id="PF16398">
    <property type="entry name" value="DUF5007"/>
    <property type="match status" value="1"/>
</dbReference>
<protein>
    <submittedName>
        <fullName evidence="1">DUF5007 domain-containing protein</fullName>
    </submittedName>
</protein>
<comment type="caution">
    <text evidence="1">The sequence shown here is derived from an EMBL/GenBank/DDBJ whole genome shotgun (WGS) entry which is preliminary data.</text>
</comment>
<evidence type="ECO:0000313" key="1">
    <source>
        <dbReference type="EMBL" id="MBE8712265.1"/>
    </source>
</evidence>
<evidence type="ECO:0000313" key="2">
    <source>
        <dbReference type="Proteomes" id="UP000616201"/>
    </source>
</evidence>
<sequence>MQHIVNIRNKTYWSKSLVFGSIIALSLSSCQKMYNLPEDKDFISENINYSSKEFYPILGRTNVMGSINLDNSTLPLKFEIINSRYGDGRPATDLFQVKPTYTWIDMYDGEEKSLEEIERKRVKVDRPLLEVDSAGRFILHYTATNDLIEPRPTDSTTLTQDVRFFDLKITNSGGVRYVNDFVFIPWRQRDYEPNNDINPYTGGIAPDPLSPRDPNRRDYIIPTYMENIVGEVSNIPLVNNTLKKDVVVYIRRFEPGPGNKLRFVFLDKNQNPIDPAKFNETRWENLVHGFNMTKTAEYVQYDVAYPIPLTNYPTFYTDNGNAKAQFSYSRIGFGGTRSTSIFRLNFRIFQEGNWEIVFHFRNENPRFADEQ</sequence>
<reference evidence="1" key="1">
    <citation type="submission" date="2018-02" db="EMBL/GenBank/DDBJ databases">
        <authorList>
            <person name="Vasarhelyi B.M."/>
            <person name="Deshmukh S."/>
            <person name="Balint B."/>
            <person name="Kukolya J."/>
        </authorList>
    </citation>
    <scope>NUCLEOTIDE SEQUENCE</scope>
    <source>
        <strain evidence="1">KB22</strain>
    </source>
</reference>
<gene>
    <name evidence="1" type="ORF">C4F49_01045</name>
</gene>
<dbReference type="InterPro" id="IPR032173">
    <property type="entry name" value="DUF5007"/>
</dbReference>
<dbReference type="EMBL" id="PRDK01000001">
    <property type="protein sequence ID" value="MBE8712265.1"/>
    <property type="molecule type" value="Genomic_DNA"/>
</dbReference>
<accession>A0A928UVW8</accession>
<organism evidence="1 2">
    <name type="scientific">Sphingobacterium hungaricum</name>
    <dbReference type="NCBI Taxonomy" id="2082723"/>
    <lineage>
        <taxon>Bacteria</taxon>
        <taxon>Pseudomonadati</taxon>
        <taxon>Bacteroidota</taxon>
        <taxon>Sphingobacteriia</taxon>
        <taxon>Sphingobacteriales</taxon>
        <taxon>Sphingobacteriaceae</taxon>
        <taxon>Sphingobacterium</taxon>
    </lineage>
</organism>
<keyword evidence="2" id="KW-1185">Reference proteome</keyword>
<dbReference type="AlphaFoldDB" id="A0A928UVW8"/>